<keyword evidence="5" id="KW-1185">Reference proteome</keyword>
<feature type="compositionally biased region" description="Low complexity" evidence="2">
    <location>
        <begin position="1"/>
        <end position="14"/>
    </location>
</feature>
<feature type="compositionally biased region" description="Polar residues" evidence="2">
    <location>
        <begin position="24"/>
        <end position="33"/>
    </location>
</feature>
<feature type="compositionally biased region" description="Polar residues" evidence="2">
    <location>
        <begin position="159"/>
        <end position="170"/>
    </location>
</feature>
<dbReference type="GO" id="GO:0006355">
    <property type="term" value="P:regulation of DNA-templated transcription"/>
    <property type="evidence" value="ECO:0007669"/>
    <property type="project" value="InterPro"/>
</dbReference>
<evidence type="ECO:0000313" key="4">
    <source>
        <dbReference type="EMBL" id="KAJ0963215.1"/>
    </source>
</evidence>
<feature type="region of interest" description="Disordered" evidence="2">
    <location>
        <begin position="1"/>
        <end position="33"/>
    </location>
</feature>
<evidence type="ECO:0000313" key="5">
    <source>
        <dbReference type="Proteomes" id="UP001085076"/>
    </source>
</evidence>
<feature type="region of interest" description="Disordered" evidence="2">
    <location>
        <begin position="145"/>
        <end position="170"/>
    </location>
</feature>
<accession>A0A9D5BYS9</accession>
<feature type="domain" description="Glabrous enhancer-binding protein-like DBD" evidence="3">
    <location>
        <begin position="175"/>
        <end position="274"/>
    </location>
</feature>
<dbReference type="OrthoDB" id="661680at2759"/>
<dbReference type="Proteomes" id="UP001085076">
    <property type="component" value="Miscellaneous, Linkage group lg09"/>
</dbReference>
<proteinExistence type="inferred from homology"/>
<dbReference type="PANTHER" id="PTHR31662">
    <property type="entry name" value="BNAANNG10740D PROTEIN-RELATED"/>
    <property type="match status" value="1"/>
</dbReference>
<name>A0A9D5BYS9_9LILI</name>
<dbReference type="PANTHER" id="PTHR31662:SF33">
    <property type="entry name" value="DNA-BINDING STOREKEEPER PROTEIN TRANSCRIPTIONAL REGULATOR-LIKE PROTEIN"/>
    <property type="match status" value="1"/>
</dbReference>
<evidence type="ECO:0000256" key="2">
    <source>
        <dbReference type="SAM" id="MobiDB-lite"/>
    </source>
</evidence>
<dbReference type="Pfam" id="PF04504">
    <property type="entry name" value="GeBP-like_DBD"/>
    <property type="match status" value="2"/>
</dbReference>
<comment type="similarity">
    <text evidence="1">Belongs to the GeBP family.</text>
</comment>
<reference evidence="4" key="2">
    <citation type="journal article" date="2022" name="Hortic Res">
        <title>The genome of Dioscorea zingiberensis sheds light on the biosynthesis, origin and evolution of the medicinally important diosgenin saponins.</title>
        <authorList>
            <person name="Li Y."/>
            <person name="Tan C."/>
            <person name="Li Z."/>
            <person name="Guo J."/>
            <person name="Li S."/>
            <person name="Chen X."/>
            <person name="Wang C."/>
            <person name="Dai X."/>
            <person name="Yang H."/>
            <person name="Song W."/>
            <person name="Hou L."/>
            <person name="Xu J."/>
            <person name="Tong Z."/>
            <person name="Xu A."/>
            <person name="Yuan X."/>
            <person name="Wang W."/>
            <person name="Yang Q."/>
            <person name="Chen L."/>
            <person name="Sun Z."/>
            <person name="Wang K."/>
            <person name="Pan B."/>
            <person name="Chen J."/>
            <person name="Bao Y."/>
            <person name="Liu F."/>
            <person name="Qi X."/>
            <person name="Gang D.R."/>
            <person name="Wen J."/>
            <person name="Li J."/>
        </authorList>
    </citation>
    <scope>NUCLEOTIDE SEQUENCE</scope>
    <source>
        <strain evidence="4">Dzin_1.0</strain>
    </source>
</reference>
<dbReference type="InterPro" id="IPR053932">
    <property type="entry name" value="GeBP-like_DBD"/>
</dbReference>
<gene>
    <name evidence="4" type="ORF">J5N97_028337</name>
</gene>
<evidence type="ECO:0000259" key="3">
    <source>
        <dbReference type="Pfam" id="PF04504"/>
    </source>
</evidence>
<evidence type="ECO:0000256" key="1">
    <source>
        <dbReference type="ARBA" id="ARBA00010820"/>
    </source>
</evidence>
<feature type="domain" description="Glabrous enhancer-binding protein-like DBD" evidence="3">
    <location>
        <begin position="40"/>
        <end position="126"/>
    </location>
</feature>
<reference evidence="4" key="1">
    <citation type="submission" date="2021-03" db="EMBL/GenBank/DDBJ databases">
        <authorList>
            <person name="Li Z."/>
            <person name="Yang C."/>
        </authorList>
    </citation>
    <scope>NUCLEOTIDE SEQUENCE</scope>
    <source>
        <strain evidence="4">Dzin_1.0</strain>
        <tissue evidence="4">Leaf</tissue>
    </source>
</reference>
<dbReference type="EMBL" id="JAGGNH010000009">
    <property type="protein sequence ID" value="KAJ0963215.1"/>
    <property type="molecule type" value="Genomic_DNA"/>
</dbReference>
<dbReference type="InterPro" id="IPR007592">
    <property type="entry name" value="GEBP"/>
</dbReference>
<comment type="caution">
    <text evidence="4">The sequence shown here is derived from an EMBL/GenBank/DDBJ whole genome shotgun (WGS) entry which is preliminary data.</text>
</comment>
<organism evidence="4 5">
    <name type="scientific">Dioscorea zingiberensis</name>
    <dbReference type="NCBI Taxonomy" id="325984"/>
    <lineage>
        <taxon>Eukaryota</taxon>
        <taxon>Viridiplantae</taxon>
        <taxon>Streptophyta</taxon>
        <taxon>Embryophyta</taxon>
        <taxon>Tracheophyta</taxon>
        <taxon>Spermatophyta</taxon>
        <taxon>Magnoliopsida</taxon>
        <taxon>Liliopsida</taxon>
        <taxon>Dioscoreales</taxon>
        <taxon>Dioscoreaceae</taxon>
        <taxon>Dioscorea</taxon>
    </lineage>
</organism>
<dbReference type="AlphaFoldDB" id="A0A9D5BYS9"/>
<protein>
    <recommendedName>
        <fullName evidence="3">Glabrous enhancer-binding protein-like DBD domain-containing protein</fullName>
    </recommendedName>
</protein>
<sequence>MSSKRTTFSDSTSSSEEKQAASPRDSTPSMPENIENTKLFQRILGVDDEIKILLLIFAFYSDKGPEHSSNIVSSADLDAIHSMMNKSLGLKFSKSQLGSKIRDLRMKLQIITTRHKYNPDFKFSNTQHYPFVFHLMSLKRTTFSDSSSSSEEEQAASPRDSSPSKPENTENTKLFQRIWGVDNDIKILELIFAFYSDKGPEHSSNPVSSADLDPIHSMMKKSLGLKFSKFQLGSKIRDLRMKFNIISTRYKYNPDFKFSNTQQQEIYELSKKIWCPDNSNEAHKISEKSVKRKGKSTLKVMKDQEVDIPEFMWNSLAKQEEHGDINWSLIMRGLKLVDPKKAKPLEKRIFKLELLMMKLHLK</sequence>